<reference evidence="1 2" key="1">
    <citation type="journal article" date="2021" name="Hortic Res">
        <title>The domestication of Cucurbita argyrosperma as revealed by the genome of its wild relative.</title>
        <authorList>
            <person name="Barrera-Redondo J."/>
            <person name="Sanchez-de la Vega G."/>
            <person name="Aguirre-Liguori J.A."/>
            <person name="Castellanos-Morales G."/>
            <person name="Gutierrez-Guerrero Y.T."/>
            <person name="Aguirre-Dugua X."/>
            <person name="Aguirre-Planter E."/>
            <person name="Tenaillon M.I."/>
            <person name="Lira-Saade R."/>
            <person name="Eguiarte L.E."/>
        </authorList>
    </citation>
    <scope>NUCLEOTIDE SEQUENCE [LARGE SCALE GENOMIC DNA]</scope>
    <source>
        <strain evidence="1">JBR-2021</strain>
    </source>
</reference>
<name>A0AAV6M411_9ROSI</name>
<organism evidence="1 2">
    <name type="scientific">Cucurbita argyrosperma subsp. sororia</name>
    <dbReference type="NCBI Taxonomy" id="37648"/>
    <lineage>
        <taxon>Eukaryota</taxon>
        <taxon>Viridiplantae</taxon>
        <taxon>Streptophyta</taxon>
        <taxon>Embryophyta</taxon>
        <taxon>Tracheophyta</taxon>
        <taxon>Spermatophyta</taxon>
        <taxon>Magnoliopsida</taxon>
        <taxon>eudicotyledons</taxon>
        <taxon>Gunneridae</taxon>
        <taxon>Pentapetalae</taxon>
        <taxon>rosids</taxon>
        <taxon>fabids</taxon>
        <taxon>Cucurbitales</taxon>
        <taxon>Cucurbitaceae</taxon>
        <taxon>Cucurbiteae</taxon>
        <taxon>Cucurbita</taxon>
    </lineage>
</organism>
<sequence>MAQSSWLMSEPQKSEGLKLVGMVVQPSSIETMQIVLSCQSRLSFDPDVIKVVNFRLEFPSLVSRFCDGRQEFASFGVHCSRGLAGCLY</sequence>
<evidence type="ECO:0000313" key="1">
    <source>
        <dbReference type="EMBL" id="KAG6575327.1"/>
    </source>
</evidence>
<protein>
    <submittedName>
        <fullName evidence="1">Uncharacterized protein</fullName>
    </submittedName>
</protein>
<dbReference type="EMBL" id="JAGKQH010000017">
    <property type="protein sequence ID" value="KAG6575327.1"/>
    <property type="molecule type" value="Genomic_DNA"/>
</dbReference>
<gene>
    <name evidence="1" type="ORF">SDJN03_25966</name>
</gene>
<accession>A0AAV6M411</accession>
<keyword evidence="2" id="KW-1185">Reference proteome</keyword>
<proteinExistence type="predicted"/>
<comment type="caution">
    <text evidence="1">The sequence shown here is derived from an EMBL/GenBank/DDBJ whole genome shotgun (WGS) entry which is preliminary data.</text>
</comment>
<feature type="non-terminal residue" evidence="1">
    <location>
        <position position="1"/>
    </location>
</feature>
<dbReference type="AlphaFoldDB" id="A0AAV6M411"/>
<dbReference type="Proteomes" id="UP000685013">
    <property type="component" value="Chromosome 17"/>
</dbReference>
<evidence type="ECO:0000313" key="2">
    <source>
        <dbReference type="Proteomes" id="UP000685013"/>
    </source>
</evidence>